<feature type="transmembrane region" description="Helical" evidence="2">
    <location>
        <begin position="133"/>
        <end position="155"/>
    </location>
</feature>
<dbReference type="AlphaFoldDB" id="A0A2G5SVB7"/>
<evidence type="ECO:0000256" key="2">
    <source>
        <dbReference type="SAM" id="Phobius"/>
    </source>
</evidence>
<feature type="compositionally biased region" description="Polar residues" evidence="1">
    <location>
        <begin position="237"/>
        <end position="256"/>
    </location>
</feature>
<organism evidence="3 4">
    <name type="scientific">Caenorhabditis nigoni</name>
    <dbReference type="NCBI Taxonomy" id="1611254"/>
    <lineage>
        <taxon>Eukaryota</taxon>
        <taxon>Metazoa</taxon>
        <taxon>Ecdysozoa</taxon>
        <taxon>Nematoda</taxon>
        <taxon>Chromadorea</taxon>
        <taxon>Rhabditida</taxon>
        <taxon>Rhabditina</taxon>
        <taxon>Rhabditomorpha</taxon>
        <taxon>Rhabditoidea</taxon>
        <taxon>Rhabditidae</taxon>
        <taxon>Peloderinae</taxon>
        <taxon>Caenorhabditis</taxon>
    </lineage>
</organism>
<keyword evidence="2" id="KW-0812">Transmembrane</keyword>
<dbReference type="Proteomes" id="UP000230233">
    <property type="component" value="Chromosome X"/>
</dbReference>
<proteinExistence type="predicted"/>
<keyword evidence="2" id="KW-0472">Membrane</keyword>
<feature type="transmembrane region" description="Helical" evidence="2">
    <location>
        <begin position="90"/>
        <end position="113"/>
    </location>
</feature>
<sequence>MDYPLPYKHLVELMLGTFVAIAFIDINVNVPAVFNCTANSEIARAKMNAIIELKPVIGFYQFWIMFACISTNLVYFLVKQRRLRMSAFQFWYYWGAIGSFFYTMGLGINVWRIDSYPLSDALVMTSCPNLVEQFHQNLWCFVIFKAFSILSVLYLKYPFRMGFDICKRVSEFMISRRIHLEISELPDGFQSLFSDLPPLPPPVPPMPIDPPPVYDEAILLPSGNPPEYKELYEAANTSNEANTSQGTLPAYSQSRNDSSDRPPAYEQVQGMIRESLSARQQTVQRIRQTLGQPSINRPSTSKQYNGFTARDTD</sequence>
<accession>A0A2G5SVB7</accession>
<keyword evidence="2" id="KW-1133">Transmembrane helix</keyword>
<evidence type="ECO:0000313" key="4">
    <source>
        <dbReference type="Proteomes" id="UP000230233"/>
    </source>
</evidence>
<feature type="region of interest" description="Disordered" evidence="1">
    <location>
        <begin position="237"/>
        <end position="313"/>
    </location>
</feature>
<feature type="transmembrane region" description="Helical" evidence="2">
    <location>
        <begin position="57"/>
        <end position="78"/>
    </location>
</feature>
<reference evidence="4" key="1">
    <citation type="submission" date="2017-10" db="EMBL/GenBank/DDBJ databases">
        <title>Rapid genome shrinkage in a self-fertile nematode reveals novel sperm competition proteins.</title>
        <authorList>
            <person name="Yin D."/>
            <person name="Schwarz E.M."/>
            <person name="Thomas C.G."/>
            <person name="Felde R.L."/>
            <person name="Korf I.F."/>
            <person name="Cutter A.D."/>
            <person name="Schartner C.M."/>
            <person name="Ralston E.J."/>
            <person name="Meyer B.J."/>
            <person name="Haag E.S."/>
        </authorList>
    </citation>
    <scope>NUCLEOTIDE SEQUENCE [LARGE SCALE GENOMIC DNA]</scope>
    <source>
        <strain evidence="4">JU1422</strain>
    </source>
</reference>
<evidence type="ECO:0000313" key="3">
    <source>
        <dbReference type="EMBL" id="PIC19074.1"/>
    </source>
</evidence>
<gene>
    <name evidence="3" type="primary">Cnig_chr_X.g24748</name>
    <name evidence="3" type="ORF">B9Z55_024748</name>
</gene>
<dbReference type="EMBL" id="PDUG01000006">
    <property type="protein sequence ID" value="PIC19074.1"/>
    <property type="molecule type" value="Genomic_DNA"/>
</dbReference>
<evidence type="ECO:0000256" key="1">
    <source>
        <dbReference type="SAM" id="MobiDB-lite"/>
    </source>
</evidence>
<protein>
    <submittedName>
        <fullName evidence="3">Uncharacterized protein</fullName>
    </submittedName>
</protein>
<comment type="caution">
    <text evidence="3">The sequence shown here is derived from an EMBL/GenBank/DDBJ whole genome shotgun (WGS) entry which is preliminary data.</text>
</comment>
<dbReference type="OrthoDB" id="10305447at2759"/>
<feature type="compositionally biased region" description="Polar residues" evidence="1">
    <location>
        <begin position="277"/>
        <end position="306"/>
    </location>
</feature>
<keyword evidence="4" id="KW-1185">Reference proteome</keyword>
<name>A0A2G5SVB7_9PELO</name>